<dbReference type="STRING" id="420778.A0A1S8B585"/>
<dbReference type="SUPFAM" id="SSF49785">
    <property type="entry name" value="Galactose-binding domain-like"/>
    <property type="match status" value="1"/>
</dbReference>
<protein>
    <recommendedName>
        <fullName evidence="4">Secreted protein</fullName>
    </recommendedName>
</protein>
<comment type="caution">
    <text evidence="2">The sequence shown here is derived from an EMBL/GenBank/DDBJ whole genome shotgun (WGS) entry which is preliminary data.</text>
</comment>
<organism evidence="2 3">
    <name type="scientific">Diplodia seriata</name>
    <dbReference type="NCBI Taxonomy" id="420778"/>
    <lineage>
        <taxon>Eukaryota</taxon>
        <taxon>Fungi</taxon>
        <taxon>Dikarya</taxon>
        <taxon>Ascomycota</taxon>
        <taxon>Pezizomycotina</taxon>
        <taxon>Dothideomycetes</taxon>
        <taxon>Dothideomycetes incertae sedis</taxon>
        <taxon>Botryosphaeriales</taxon>
        <taxon>Botryosphaeriaceae</taxon>
        <taxon>Diplodia</taxon>
    </lineage>
</organism>
<dbReference type="Gene3D" id="2.60.120.260">
    <property type="entry name" value="Galactose-binding domain-like"/>
    <property type="match status" value="1"/>
</dbReference>
<feature type="signal peptide" evidence="1">
    <location>
        <begin position="1"/>
        <end position="20"/>
    </location>
</feature>
<dbReference type="PANTHER" id="PTHR36848">
    <property type="entry name" value="DNA-BINDING PROTEIN (PUTATIVE SECRETED PROTEIN)-RELATED"/>
    <property type="match status" value="1"/>
</dbReference>
<evidence type="ECO:0000256" key="1">
    <source>
        <dbReference type="SAM" id="SignalP"/>
    </source>
</evidence>
<dbReference type="EMBL" id="MSZU01000113">
    <property type="protein sequence ID" value="OMP82717.1"/>
    <property type="molecule type" value="Genomic_DNA"/>
</dbReference>
<dbReference type="InterPro" id="IPR053161">
    <property type="entry name" value="Ulvan_degrading_GH"/>
</dbReference>
<dbReference type="Proteomes" id="UP000190776">
    <property type="component" value="Unassembled WGS sequence"/>
</dbReference>
<dbReference type="PANTHER" id="PTHR36848:SF2">
    <property type="entry name" value="SECRETED PROTEIN"/>
    <property type="match status" value="1"/>
</dbReference>
<feature type="chain" id="PRO_5012323021" description="Secreted protein" evidence="1">
    <location>
        <begin position="21"/>
        <end position="984"/>
    </location>
</feature>
<keyword evidence="1" id="KW-0732">Signal</keyword>
<dbReference type="InterPro" id="IPR008979">
    <property type="entry name" value="Galactose-bd-like_sf"/>
</dbReference>
<dbReference type="AlphaFoldDB" id="A0A1S8B585"/>
<accession>A0A1S8B585</accession>
<name>A0A1S8B585_9PEZI</name>
<sequence>MREIAVAGAALLATCPFTAASDILDGFASPALQYRPKFRYWLPDASASVDVVKRDVAAVAEIGGGGLELIPFYNYGCAGCTPDLIPEDWSTYAFGTVPFHNIFVGALEASRDHGVLLDFAQGGNQGQGVPAAPQTAGLAKHLAYVNITVEAGTAFNGTLPLSTQPADQSGGGRHKLEDWGEQKLFAVLAVEVIKDTDQVLLGRLLDLTPAVSTNRFLSWAPPAGNSTWRILSWYERYTNQRSLAAGQNVTTFIHNGSWIVDHFSAAGAKLMTDFFDEHVIVDDQTAQLVSSAARYAWEDSMEMDSCVWWTENMDKMFYKRNGYNITQCLPFLVIKGNGWAGSEVPYGEEFISANSSFQSSCNGDYRATLNDGYRAFLASRMSWAHGHDIQFSTQVGYNVPVDVLSDVPLVDAPEGESFGWKDNPDLYRQYSGPPHQAGVSVVSSEAGAASGYPYGSSVGDLLFSVRRGLATGINMNVLHGMPYSGPYKNSTWPSWTPFSFYIREMWSPNLPDWTYLTETMHYISRNQYISQTGTPKVDLAFYKYDVPWIDATGYKSSNLETIGFTYDYLGPENLESVRMNGMVLGPHGPAYRALVFSNSTQISDRAAGKVKQFADAGLPVFFVGNGSFTGISSADTAATGTMEAVIASGLENVFPVATANELPAALAKAAVSPRAKLSNATASWYSFWRERDDWTHVFLYNDGASTQTLYVDFEVSDRTPYVFDAWTGHVVPVPQYTTTATHTTVPVTLAANQTTIIAFAKPGAAGPSAPHTHAVATSGPVAGLLYTADGYLAAQLSSGPGTASVTLANGTAVRLAAAPPPPPSSTLTSWNVTIAAWQPAAHNTTTTITVHTYTAQPLQPWLAIDPAAALANASGTARYTTTFTVPGNNASLGAFLRLGPVQHAMRASLNGRALPAVDVAAAVVDVGGFVVPGVNVLVVDVATNVFNAMRGAAGGAYGGGAAAAQEYGLVGPVVVEWVGVVVVG</sequence>
<gene>
    <name evidence="2" type="ORF">BK809_0000906</name>
</gene>
<evidence type="ECO:0000313" key="2">
    <source>
        <dbReference type="EMBL" id="OMP82717.1"/>
    </source>
</evidence>
<dbReference type="Pfam" id="PF17132">
    <property type="entry name" value="Glyco_hydro_106"/>
    <property type="match status" value="2"/>
</dbReference>
<reference evidence="2 3" key="1">
    <citation type="submission" date="2017-01" db="EMBL/GenBank/DDBJ databases">
        <title>Draft genome sequence of Diplodia seriata F98.1, a fungal species involved in grapevine trunk diseases.</title>
        <authorList>
            <person name="Robert-Siegwald G."/>
            <person name="Vallet J."/>
            <person name="Abou-Mansour E."/>
            <person name="Xu J."/>
            <person name="Rey P."/>
            <person name="Bertsch C."/>
            <person name="Rego C."/>
            <person name="Larignon P."/>
            <person name="Fontaine F."/>
            <person name="Lebrun M.-H."/>
        </authorList>
    </citation>
    <scope>NUCLEOTIDE SEQUENCE [LARGE SCALE GENOMIC DNA]</scope>
    <source>
        <strain evidence="2 3">F98.1</strain>
    </source>
</reference>
<dbReference type="OrthoDB" id="2588159at2759"/>
<evidence type="ECO:0008006" key="4">
    <source>
        <dbReference type="Google" id="ProtNLM"/>
    </source>
</evidence>
<evidence type="ECO:0000313" key="3">
    <source>
        <dbReference type="Proteomes" id="UP000190776"/>
    </source>
</evidence>
<proteinExistence type="predicted"/>